<proteinExistence type="inferred from homology"/>
<keyword evidence="6" id="KW-1185">Reference proteome</keyword>
<dbReference type="InterPro" id="IPR051911">
    <property type="entry name" value="SDR_oxidoreductase"/>
</dbReference>
<dbReference type="CDD" id="cd05374">
    <property type="entry name" value="17beta-HSD-like_SDR_c"/>
    <property type="match status" value="1"/>
</dbReference>
<dbReference type="PRINTS" id="PR00081">
    <property type="entry name" value="GDHRDH"/>
</dbReference>
<dbReference type="KEGG" id="eta:ETA_15520"/>
<dbReference type="Gene3D" id="3.40.50.720">
    <property type="entry name" value="NAD(P)-binding Rossmann-like Domain"/>
    <property type="match status" value="1"/>
</dbReference>
<protein>
    <submittedName>
        <fullName evidence="5">Short-chain dehydrogenase/reductase SDR</fullName>
    </submittedName>
</protein>
<dbReference type="PANTHER" id="PTHR43976">
    <property type="entry name" value="SHORT CHAIN DEHYDROGENASE"/>
    <property type="match status" value="1"/>
</dbReference>
<keyword evidence="2" id="KW-0560">Oxidoreductase</keyword>
<dbReference type="PANTHER" id="PTHR43976:SF16">
    <property type="entry name" value="SHORT-CHAIN DEHYDROGENASE_REDUCTASE FAMILY PROTEIN"/>
    <property type="match status" value="1"/>
</dbReference>
<dbReference type="HOGENOM" id="CLU_010194_2_9_6"/>
<evidence type="ECO:0000313" key="5">
    <source>
        <dbReference type="EMBL" id="CAO96598.1"/>
    </source>
</evidence>
<dbReference type="STRING" id="465817.ETA_15520"/>
<dbReference type="NCBIfam" id="NF004824">
    <property type="entry name" value="PRK06180.1"/>
    <property type="match status" value="1"/>
</dbReference>
<evidence type="ECO:0000313" key="6">
    <source>
        <dbReference type="Proteomes" id="UP000001726"/>
    </source>
</evidence>
<feature type="domain" description="Ketoreductase" evidence="4">
    <location>
        <begin position="8"/>
        <end position="191"/>
    </location>
</feature>
<dbReference type="InterPro" id="IPR002347">
    <property type="entry name" value="SDR_fam"/>
</dbReference>
<evidence type="ECO:0000256" key="1">
    <source>
        <dbReference type="ARBA" id="ARBA00006484"/>
    </source>
</evidence>
<dbReference type="InterPro" id="IPR057326">
    <property type="entry name" value="KR_dom"/>
</dbReference>
<sequence>MLMKQKQRSWLITGCSTGLGYALAEYLIGSGEQVFATARNADSLHKLTEGHDNACALTLDVNRKEDIQAVVKFVEQRGGVDVLVNNAGYGYIAAVEEAEEDDYRKLFETNVFAPVALTRALLPGMRKRGSGHIVNISSVGGMIGNPGSGYYAATKFALIGFSESLFKEVSPLGLGVTVVLPGPFRTDWAGRSLQMARHPIAAYKKTVHDRVSDMNLNSGQQPGDPARAAKAIVTALNDPTPPLHLVLGKPGLDMVREKLAALGGEFEQWADLSQSADYPESER</sequence>
<reference evidence="5 6" key="1">
    <citation type="journal article" date="2008" name="Environ. Microbiol.">
        <title>The genome of Erwinia tasmaniensis strain Et1/99, a non-pathogenic bacterium in the genus Erwinia.</title>
        <authorList>
            <person name="Kube M."/>
            <person name="Migdoll A.M."/>
            <person name="Mueller I."/>
            <person name="Kuhl H."/>
            <person name="Beck A."/>
            <person name="Reinhardt R."/>
            <person name="Geider K."/>
        </authorList>
    </citation>
    <scope>NUCLEOTIDE SEQUENCE [LARGE SCALE GENOMIC DNA]</scope>
    <source>
        <strain evidence="6">DSM 17950 / CFBP 7177 / CIP 109463 / NCPPB 4357 / Et1/99</strain>
    </source>
</reference>
<dbReference type="SMART" id="SM00822">
    <property type="entry name" value="PKS_KR"/>
    <property type="match status" value="1"/>
</dbReference>
<dbReference type="Proteomes" id="UP000001726">
    <property type="component" value="Chromosome"/>
</dbReference>
<dbReference type="EMBL" id="CU468135">
    <property type="protein sequence ID" value="CAO96598.1"/>
    <property type="molecule type" value="Genomic_DNA"/>
</dbReference>
<dbReference type="InterPro" id="IPR036291">
    <property type="entry name" value="NAD(P)-bd_dom_sf"/>
</dbReference>
<dbReference type="AlphaFoldDB" id="B2VJ27"/>
<dbReference type="GO" id="GO:0016491">
    <property type="term" value="F:oxidoreductase activity"/>
    <property type="evidence" value="ECO:0007669"/>
    <property type="project" value="UniProtKB-KW"/>
</dbReference>
<name>B2VJ27_ERWT9</name>
<accession>B2VJ27</accession>
<dbReference type="PRINTS" id="PR00080">
    <property type="entry name" value="SDRFAMILY"/>
</dbReference>
<organism evidence="5 6">
    <name type="scientific">Erwinia tasmaniensis (strain DSM 17950 / CFBP 7177 / CIP 109463 / NCPPB 4357 / Et1/99)</name>
    <dbReference type="NCBI Taxonomy" id="465817"/>
    <lineage>
        <taxon>Bacteria</taxon>
        <taxon>Pseudomonadati</taxon>
        <taxon>Pseudomonadota</taxon>
        <taxon>Gammaproteobacteria</taxon>
        <taxon>Enterobacterales</taxon>
        <taxon>Erwiniaceae</taxon>
        <taxon>Erwinia</taxon>
    </lineage>
</organism>
<dbReference type="Pfam" id="PF00106">
    <property type="entry name" value="adh_short"/>
    <property type="match status" value="1"/>
</dbReference>
<evidence type="ECO:0000259" key="4">
    <source>
        <dbReference type="SMART" id="SM00822"/>
    </source>
</evidence>
<dbReference type="SUPFAM" id="SSF51735">
    <property type="entry name" value="NAD(P)-binding Rossmann-fold domains"/>
    <property type="match status" value="1"/>
</dbReference>
<comment type="similarity">
    <text evidence="1 3">Belongs to the short-chain dehydrogenases/reductases (SDR) family.</text>
</comment>
<evidence type="ECO:0000256" key="2">
    <source>
        <dbReference type="ARBA" id="ARBA00023002"/>
    </source>
</evidence>
<dbReference type="eggNOG" id="COG1028">
    <property type="taxonomic scope" value="Bacteria"/>
</dbReference>
<gene>
    <name evidence="5" type="ordered locus">ETA_15520</name>
</gene>
<evidence type="ECO:0000256" key="3">
    <source>
        <dbReference type="RuleBase" id="RU000363"/>
    </source>
</evidence>
<dbReference type="OrthoDB" id="9775296at2"/>